<keyword evidence="5" id="KW-1185">Reference proteome</keyword>
<organism evidence="4 5">
    <name type="scientific">Microthyrium microscopicum</name>
    <dbReference type="NCBI Taxonomy" id="703497"/>
    <lineage>
        <taxon>Eukaryota</taxon>
        <taxon>Fungi</taxon>
        <taxon>Dikarya</taxon>
        <taxon>Ascomycota</taxon>
        <taxon>Pezizomycotina</taxon>
        <taxon>Dothideomycetes</taxon>
        <taxon>Dothideomycetes incertae sedis</taxon>
        <taxon>Microthyriales</taxon>
        <taxon>Microthyriaceae</taxon>
        <taxon>Microthyrium</taxon>
    </lineage>
</organism>
<feature type="compositionally biased region" description="Polar residues" evidence="2">
    <location>
        <begin position="910"/>
        <end position="920"/>
    </location>
</feature>
<dbReference type="GO" id="GO:0000793">
    <property type="term" value="C:condensed chromosome"/>
    <property type="evidence" value="ECO:0007669"/>
    <property type="project" value="TreeGrafter"/>
</dbReference>
<evidence type="ECO:0000259" key="3">
    <source>
        <dbReference type="Pfam" id="PF24554"/>
    </source>
</evidence>
<feature type="compositionally biased region" description="Polar residues" evidence="2">
    <location>
        <begin position="56"/>
        <end position="65"/>
    </location>
</feature>
<evidence type="ECO:0000313" key="4">
    <source>
        <dbReference type="EMBL" id="KAF2667668.1"/>
    </source>
</evidence>
<evidence type="ECO:0000313" key="5">
    <source>
        <dbReference type="Proteomes" id="UP000799302"/>
    </source>
</evidence>
<feature type="domain" description="DUF7603" evidence="3">
    <location>
        <begin position="766"/>
        <end position="873"/>
    </location>
</feature>
<sequence length="1028" mass="114224">MPTPSEDPNFFTGPESTRPFRLGTPSRPVRRPSKPPGIYPPSFSNFNGNIAAIRPQTASPATNSPIKRKPLPPGSAGHIPTKSRASSQSSAPLRSSGSSALYPPRSSSLASPITPKSRSFTLSTPSVGALDIEFVVRDLDQFPHGLTPASLNFPPTDPKPHPETIVSPLRTKPRNNIILNSNSKASRNDLPSNSTKQSLPQPPRKENNPLIRKPVRNMAASPPRQNVPLRIDLTGTDGSPQKMLPQPRSPGVALQNFFGGWKSKSDDELSPASSPGISPGFHPDHLRSTKTFPSSLDIPRANASALGIFGGPELPTPPASSSHVAALESELVSITQEVAKSLGREIEIEDELERLKGIEEEVEHLRKLVPNQDLMDSPRRTSDYFSDSGASSSRYGDSDFKVGDIGKIKRQTERQVSQMRLEMAEKMAEVHKQKRLAEDRVQLLERDFRIQSRAPSPGFSSDQVRQLEQQLDDVKRKFTEEKASNDNMQELIAGMTHEIEQYRTERDNFRDEVIPELKSKVASLELFVSEGQMYSPLGAGPADHFPEEGLASLASTQAGLSRSRSVANKRPGTTRMRSNSGNSGGQRSRAGSIKDYSMDSREQLMEKVRDMEAQREALHKALKSLLERHRWQEKQYSKRLHLLEKERDKVADMTPRRSAFHREVKTLQDEIHVLRKRADEALDQKWRCEEGLGGLKKDLDRARSETGSLRQLLQQHDIAVPSSSPQIEGEEALNKAYKELRTTHALSMVHIMSPRLGPSEDSDNVLALLKKSISDAEAERDAAQNQAEKYRDEARQFQHSELLHLSKQQSLSTNLYQSAERMDELADQVRLQIAANSKLRNRLAEAVERGEREQSSSASRIAELQGRLRGLEDNLVLAQQASDDAMSGHEEDSKRLEESRRSQLHRTLSKKSNGLRSHASSPHLAPALNSPTLFAVKSPRLDVTSSGPGLNFGEASGAQELQARVQELESALVEADREMREVVGRMNMAQMEVADLQGERDNATMQSRRLQNEIVMEREKVQALMAKA</sequence>
<feature type="compositionally biased region" description="Basic and acidic residues" evidence="2">
    <location>
        <begin position="886"/>
        <end position="901"/>
    </location>
</feature>
<reference evidence="4" key="1">
    <citation type="journal article" date="2020" name="Stud. Mycol.">
        <title>101 Dothideomycetes genomes: a test case for predicting lifestyles and emergence of pathogens.</title>
        <authorList>
            <person name="Haridas S."/>
            <person name="Albert R."/>
            <person name="Binder M."/>
            <person name="Bloem J."/>
            <person name="Labutti K."/>
            <person name="Salamov A."/>
            <person name="Andreopoulos B."/>
            <person name="Baker S."/>
            <person name="Barry K."/>
            <person name="Bills G."/>
            <person name="Bluhm B."/>
            <person name="Cannon C."/>
            <person name="Castanera R."/>
            <person name="Culley D."/>
            <person name="Daum C."/>
            <person name="Ezra D."/>
            <person name="Gonzalez J."/>
            <person name="Henrissat B."/>
            <person name="Kuo A."/>
            <person name="Liang C."/>
            <person name="Lipzen A."/>
            <person name="Lutzoni F."/>
            <person name="Magnuson J."/>
            <person name="Mondo S."/>
            <person name="Nolan M."/>
            <person name="Ohm R."/>
            <person name="Pangilinan J."/>
            <person name="Park H.-J."/>
            <person name="Ramirez L."/>
            <person name="Alfaro M."/>
            <person name="Sun H."/>
            <person name="Tritt A."/>
            <person name="Yoshinaga Y."/>
            <person name="Zwiers L.-H."/>
            <person name="Turgeon B."/>
            <person name="Goodwin S."/>
            <person name="Spatafora J."/>
            <person name="Crous P."/>
            <person name="Grigoriev I."/>
        </authorList>
    </citation>
    <scope>NUCLEOTIDE SEQUENCE</scope>
    <source>
        <strain evidence="4">CBS 115976</strain>
    </source>
</reference>
<protein>
    <recommendedName>
        <fullName evidence="3">DUF7603 domain-containing protein</fullName>
    </recommendedName>
</protein>
<feature type="coiled-coil region" evidence="1">
    <location>
        <begin position="766"/>
        <end position="800"/>
    </location>
</feature>
<dbReference type="GO" id="GO:0007076">
    <property type="term" value="P:mitotic chromosome condensation"/>
    <property type="evidence" value="ECO:0007669"/>
    <property type="project" value="TreeGrafter"/>
</dbReference>
<dbReference type="PANTHER" id="PTHR43941">
    <property type="entry name" value="STRUCTURAL MAINTENANCE OF CHROMOSOMES PROTEIN 2"/>
    <property type="match status" value="1"/>
</dbReference>
<feature type="region of interest" description="Disordered" evidence="2">
    <location>
        <begin position="373"/>
        <end position="397"/>
    </location>
</feature>
<proteinExistence type="predicted"/>
<feature type="compositionally biased region" description="Low complexity" evidence="2">
    <location>
        <begin position="575"/>
        <end position="591"/>
    </location>
</feature>
<dbReference type="OrthoDB" id="5395440at2759"/>
<feature type="region of interest" description="Disordered" evidence="2">
    <location>
        <begin position="555"/>
        <end position="598"/>
    </location>
</feature>
<keyword evidence="1" id="KW-0175">Coiled coil</keyword>
<feature type="compositionally biased region" description="Low complexity" evidence="2">
    <location>
        <begin position="383"/>
        <end position="395"/>
    </location>
</feature>
<feature type="region of interest" description="Disordered" evidence="2">
    <location>
        <begin position="147"/>
        <end position="229"/>
    </location>
</feature>
<gene>
    <name evidence="4" type="ORF">BT63DRAFT_298024</name>
</gene>
<feature type="region of interest" description="Disordered" evidence="2">
    <location>
        <begin position="881"/>
        <end position="927"/>
    </location>
</feature>
<feature type="region of interest" description="Disordered" evidence="2">
    <location>
        <begin position="263"/>
        <end position="289"/>
    </location>
</feature>
<feature type="compositionally biased region" description="Polar residues" evidence="2">
    <location>
        <begin position="105"/>
        <end position="119"/>
    </location>
</feature>
<feature type="compositionally biased region" description="Polar residues" evidence="2">
    <location>
        <begin position="555"/>
        <end position="566"/>
    </location>
</feature>
<dbReference type="GO" id="GO:0000796">
    <property type="term" value="C:condensin complex"/>
    <property type="evidence" value="ECO:0007669"/>
    <property type="project" value="TreeGrafter"/>
</dbReference>
<feature type="compositionally biased region" description="Low complexity" evidence="2">
    <location>
        <begin position="83"/>
        <end position="101"/>
    </location>
</feature>
<feature type="coiled-coil region" evidence="1">
    <location>
        <begin position="601"/>
        <end position="684"/>
    </location>
</feature>
<dbReference type="AlphaFoldDB" id="A0A6A6U984"/>
<feature type="coiled-coil region" evidence="1">
    <location>
        <begin position="409"/>
        <end position="512"/>
    </location>
</feature>
<dbReference type="GO" id="GO:0000785">
    <property type="term" value="C:chromatin"/>
    <property type="evidence" value="ECO:0007669"/>
    <property type="project" value="TreeGrafter"/>
</dbReference>
<dbReference type="EMBL" id="MU004237">
    <property type="protein sequence ID" value="KAF2667668.1"/>
    <property type="molecule type" value="Genomic_DNA"/>
</dbReference>
<feature type="compositionally biased region" description="Polar residues" evidence="2">
    <location>
        <begin position="177"/>
        <end position="199"/>
    </location>
</feature>
<dbReference type="Proteomes" id="UP000799302">
    <property type="component" value="Unassembled WGS sequence"/>
</dbReference>
<name>A0A6A6U984_9PEZI</name>
<dbReference type="InterPro" id="IPR056023">
    <property type="entry name" value="DUF7603"/>
</dbReference>
<feature type="region of interest" description="Disordered" evidence="2">
    <location>
        <begin position="1"/>
        <end position="119"/>
    </location>
</feature>
<accession>A0A6A6U984</accession>
<evidence type="ECO:0000256" key="2">
    <source>
        <dbReference type="SAM" id="MobiDB-lite"/>
    </source>
</evidence>
<dbReference type="GO" id="GO:0003682">
    <property type="term" value="F:chromatin binding"/>
    <property type="evidence" value="ECO:0007669"/>
    <property type="project" value="TreeGrafter"/>
</dbReference>
<feature type="coiled-coil region" evidence="1">
    <location>
        <begin position="958"/>
        <end position="1027"/>
    </location>
</feature>
<dbReference type="Pfam" id="PF24554">
    <property type="entry name" value="DUF7603"/>
    <property type="match status" value="1"/>
</dbReference>
<evidence type="ECO:0000256" key="1">
    <source>
        <dbReference type="SAM" id="Coils"/>
    </source>
</evidence>
<dbReference type="PANTHER" id="PTHR43941:SF1">
    <property type="entry name" value="STRUCTURAL MAINTENANCE OF CHROMOSOMES PROTEIN 2"/>
    <property type="match status" value="1"/>
</dbReference>